<keyword evidence="4" id="KW-0411">Iron-sulfur</keyword>
<dbReference type="SUPFAM" id="SSF102114">
    <property type="entry name" value="Radical SAM enzymes"/>
    <property type="match status" value="1"/>
</dbReference>
<dbReference type="InterPro" id="IPR050377">
    <property type="entry name" value="Radical_SAM_PqqE_MftC-like"/>
</dbReference>
<dbReference type="EMBL" id="SLUI01000008">
    <property type="protein sequence ID" value="TCL36543.1"/>
    <property type="molecule type" value="Genomic_DNA"/>
</dbReference>
<sequence length="411" mass="45775">MFFRLHKHCHIVRGAKRGAIYNIHSGKVLSINRGALELLTECQAAPLEDLIDISDPENQVYLKFLNDLVTKELGSMYILEPEGVADRAEPDEPTLEFLWLELTSNCNNRCLHCYATSGPCQTPDVVPLERWLSVITEARQIGATAVQLIGGEPLFYPEWRQLIEKATLEGYEYIEIFTNATTITDSDIAFFVEHNVNIATTIYADNAAVHDQITLNPGSFAKTFGNIKKILAAGIPLRIASIIMKPNEQEVDNIMQLCGELGVEVNPPDVVRPTGRGDDKDLLPLTYRKPPIKPPFHTDSQSFFRAAACHSCLAGKLAITSDGEVIPCIFARNQVCGNILTEPLPEIVAGENLQRIWHTTKDKVEKCKDCEYRYACGDCRPLAQGSDSAKRWLACSSDCGYNPYTGVWEEK</sequence>
<accession>A0A4R1PW97</accession>
<keyword evidence="1" id="KW-0949">S-adenosyl-L-methionine</keyword>
<feature type="domain" description="Radical SAM core" evidence="5">
    <location>
        <begin position="101"/>
        <end position="257"/>
    </location>
</feature>
<dbReference type="Pfam" id="PF13186">
    <property type="entry name" value="SPASM"/>
    <property type="match status" value="1"/>
</dbReference>
<dbReference type="InterPro" id="IPR013785">
    <property type="entry name" value="Aldolase_TIM"/>
</dbReference>
<evidence type="ECO:0000313" key="8">
    <source>
        <dbReference type="Proteomes" id="UP000295063"/>
    </source>
</evidence>
<dbReference type="CDD" id="cd01335">
    <property type="entry name" value="Radical_SAM"/>
    <property type="match status" value="1"/>
</dbReference>
<protein>
    <submittedName>
        <fullName evidence="7">Radical SAM protein with 4Fe4S-binding SPASM domain</fullName>
    </submittedName>
</protein>
<evidence type="ECO:0000256" key="1">
    <source>
        <dbReference type="ARBA" id="ARBA00022691"/>
    </source>
</evidence>
<dbReference type="Gene3D" id="3.20.20.70">
    <property type="entry name" value="Aldolase class I"/>
    <property type="match status" value="1"/>
</dbReference>
<dbReference type="GO" id="GO:0003824">
    <property type="term" value="F:catalytic activity"/>
    <property type="evidence" value="ECO:0007669"/>
    <property type="project" value="InterPro"/>
</dbReference>
<name>A0A4R1PW97_9FIRM</name>
<keyword evidence="8" id="KW-1185">Reference proteome</keyword>
<dbReference type="SFLD" id="SFLDG01386">
    <property type="entry name" value="main_SPASM_domain-containing"/>
    <property type="match status" value="1"/>
</dbReference>
<dbReference type="PANTHER" id="PTHR11228:SF34">
    <property type="entry name" value="TUNGSTEN-CONTAINING ALDEHYDE FERREDOXIN OXIDOREDUCTASE COFACTOR MODIFYING PROTEIN"/>
    <property type="match status" value="1"/>
</dbReference>
<evidence type="ECO:0000259" key="5">
    <source>
        <dbReference type="Pfam" id="PF04055"/>
    </source>
</evidence>
<dbReference type="InterPro" id="IPR058240">
    <property type="entry name" value="rSAM_sf"/>
</dbReference>
<comment type="caution">
    <text evidence="7">The sequence shown here is derived from an EMBL/GenBank/DDBJ whole genome shotgun (WGS) entry which is preliminary data.</text>
</comment>
<dbReference type="InterPro" id="IPR023885">
    <property type="entry name" value="4Fe4S-binding_SPASM_dom"/>
</dbReference>
<keyword evidence="2" id="KW-0479">Metal-binding</keyword>
<dbReference type="SFLD" id="SFLDG01216">
    <property type="entry name" value="thioether_bond_formation_requi"/>
    <property type="match status" value="1"/>
</dbReference>
<dbReference type="InterPro" id="IPR007197">
    <property type="entry name" value="rSAM"/>
</dbReference>
<evidence type="ECO:0000313" key="7">
    <source>
        <dbReference type="EMBL" id="TCL36543.1"/>
    </source>
</evidence>
<dbReference type="OrthoDB" id="9810775at2"/>
<dbReference type="SFLD" id="SFLDG01067">
    <property type="entry name" value="SPASM/twitch_domain_containing"/>
    <property type="match status" value="1"/>
</dbReference>
<dbReference type="SFLD" id="SFLDS00029">
    <property type="entry name" value="Radical_SAM"/>
    <property type="match status" value="1"/>
</dbReference>
<dbReference type="NCBIfam" id="TIGR04085">
    <property type="entry name" value="rSAM_more_4Fe4S"/>
    <property type="match status" value="1"/>
</dbReference>
<dbReference type="GO" id="GO:0051536">
    <property type="term" value="F:iron-sulfur cluster binding"/>
    <property type="evidence" value="ECO:0007669"/>
    <property type="project" value="UniProtKB-KW"/>
</dbReference>
<dbReference type="PANTHER" id="PTHR11228">
    <property type="entry name" value="RADICAL SAM DOMAIN PROTEIN"/>
    <property type="match status" value="1"/>
</dbReference>
<evidence type="ECO:0000259" key="6">
    <source>
        <dbReference type="Pfam" id="PF13186"/>
    </source>
</evidence>
<organism evidence="7 8">
    <name type="scientific">Anaerospora hongkongensis</name>
    <dbReference type="NCBI Taxonomy" id="244830"/>
    <lineage>
        <taxon>Bacteria</taxon>
        <taxon>Bacillati</taxon>
        <taxon>Bacillota</taxon>
        <taxon>Negativicutes</taxon>
        <taxon>Selenomonadales</taxon>
        <taxon>Sporomusaceae</taxon>
        <taxon>Anaerospora</taxon>
    </lineage>
</organism>
<gene>
    <name evidence="7" type="ORF">EV210_108185</name>
</gene>
<feature type="domain" description="4Fe4S-binding SPASM" evidence="6">
    <location>
        <begin position="312"/>
        <end position="371"/>
    </location>
</feature>
<evidence type="ECO:0000256" key="2">
    <source>
        <dbReference type="ARBA" id="ARBA00022723"/>
    </source>
</evidence>
<dbReference type="RefSeq" id="WP_132081345.1">
    <property type="nucleotide sequence ID" value="NZ_SLUI01000008.1"/>
</dbReference>
<dbReference type="Proteomes" id="UP000295063">
    <property type="component" value="Unassembled WGS sequence"/>
</dbReference>
<keyword evidence="3" id="KW-0408">Iron</keyword>
<dbReference type="SFLD" id="SFLDF00365">
    <property type="entry name" value="thuricin_CD_(TrnCD-like)"/>
    <property type="match status" value="1"/>
</dbReference>
<reference evidence="7 8" key="1">
    <citation type="submission" date="2019-03" db="EMBL/GenBank/DDBJ databases">
        <title>Genomic Encyclopedia of Type Strains, Phase IV (KMG-IV): sequencing the most valuable type-strain genomes for metagenomic binning, comparative biology and taxonomic classification.</title>
        <authorList>
            <person name="Goeker M."/>
        </authorList>
    </citation>
    <scope>NUCLEOTIDE SEQUENCE [LARGE SCALE GENOMIC DNA]</scope>
    <source>
        <strain evidence="7 8">DSM 15969</strain>
    </source>
</reference>
<dbReference type="AlphaFoldDB" id="A0A4R1PW97"/>
<dbReference type="Pfam" id="PF04055">
    <property type="entry name" value="Radical_SAM"/>
    <property type="match status" value="1"/>
</dbReference>
<evidence type="ECO:0000256" key="3">
    <source>
        <dbReference type="ARBA" id="ARBA00023004"/>
    </source>
</evidence>
<dbReference type="GO" id="GO:0046872">
    <property type="term" value="F:metal ion binding"/>
    <property type="evidence" value="ECO:0007669"/>
    <property type="project" value="UniProtKB-KW"/>
</dbReference>
<evidence type="ECO:0000256" key="4">
    <source>
        <dbReference type="ARBA" id="ARBA00023014"/>
    </source>
</evidence>
<proteinExistence type="predicted"/>